<evidence type="ECO:0000313" key="2">
    <source>
        <dbReference type="Proteomes" id="UP000256405"/>
    </source>
</evidence>
<comment type="caution">
    <text evidence="1">The sequence shown here is derived from an EMBL/GenBank/DDBJ whole genome shotgun (WGS) entry which is preliminary data.</text>
</comment>
<dbReference type="OrthoDB" id="1122968at2"/>
<organism evidence="1 2">
    <name type="scientific">Algoriphagus antarcticus</name>
    <dbReference type="NCBI Taxonomy" id="238540"/>
    <lineage>
        <taxon>Bacteria</taxon>
        <taxon>Pseudomonadati</taxon>
        <taxon>Bacteroidota</taxon>
        <taxon>Cytophagia</taxon>
        <taxon>Cytophagales</taxon>
        <taxon>Cyclobacteriaceae</taxon>
        <taxon>Algoriphagus</taxon>
    </lineage>
</organism>
<proteinExistence type="predicted"/>
<sequence length="67" mass="7669">MKIERTKNEVIITIPAAVNIDDLQDLADLIEYKQIASRSKATQLNVDDLVSDIKRGRWEKTKSKLDL</sequence>
<accession>A0A3E0DP60</accession>
<dbReference type="RefSeq" id="WP_086541435.1">
    <property type="nucleotide sequence ID" value="NZ_MSSW01000027.1"/>
</dbReference>
<dbReference type="AlphaFoldDB" id="A0A3E0DP60"/>
<gene>
    <name evidence="1" type="ORF">C8N25_11483</name>
</gene>
<protein>
    <submittedName>
        <fullName evidence="1">Uncharacterized protein</fullName>
    </submittedName>
</protein>
<keyword evidence="2" id="KW-1185">Reference proteome</keyword>
<name>A0A3E0DP60_9BACT</name>
<dbReference type="Proteomes" id="UP000256405">
    <property type="component" value="Unassembled WGS sequence"/>
</dbReference>
<dbReference type="EMBL" id="QUNF01000014">
    <property type="protein sequence ID" value="REG84734.1"/>
    <property type="molecule type" value="Genomic_DNA"/>
</dbReference>
<reference evidence="1 2" key="1">
    <citation type="submission" date="2018-08" db="EMBL/GenBank/DDBJ databases">
        <title>Genomic Encyclopedia of Archaeal and Bacterial Type Strains, Phase II (KMG-II): from individual species to whole genera.</title>
        <authorList>
            <person name="Goeker M."/>
        </authorList>
    </citation>
    <scope>NUCLEOTIDE SEQUENCE [LARGE SCALE GENOMIC DNA]</scope>
    <source>
        <strain evidence="1 2">DSM 15986</strain>
    </source>
</reference>
<evidence type="ECO:0000313" key="1">
    <source>
        <dbReference type="EMBL" id="REG84734.1"/>
    </source>
</evidence>